<dbReference type="OrthoDB" id="3028326at2759"/>
<feature type="compositionally biased region" description="Basic and acidic residues" evidence="1">
    <location>
        <begin position="514"/>
        <end position="525"/>
    </location>
</feature>
<dbReference type="AlphaFoldDB" id="B0D902"/>
<evidence type="ECO:0000313" key="2">
    <source>
        <dbReference type="EMBL" id="EDR08926.1"/>
    </source>
</evidence>
<dbReference type="GeneID" id="6075764"/>
<feature type="compositionally biased region" description="Polar residues" evidence="1">
    <location>
        <begin position="278"/>
        <end position="294"/>
    </location>
</feature>
<accession>B0D902</accession>
<name>B0D902_LACBS</name>
<dbReference type="InParanoid" id="B0D902"/>
<dbReference type="RefSeq" id="XP_001880239.1">
    <property type="nucleotide sequence ID" value="XM_001880204.1"/>
</dbReference>
<dbReference type="EMBL" id="DS547100">
    <property type="protein sequence ID" value="EDR08926.1"/>
    <property type="molecule type" value="Genomic_DNA"/>
</dbReference>
<keyword evidence="3" id="KW-1185">Reference proteome</keyword>
<organism evidence="3">
    <name type="scientific">Laccaria bicolor (strain S238N-H82 / ATCC MYA-4686)</name>
    <name type="common">Bicoloured deceiver</name>
    <name type="synonym">Laccaria laccata var. bicolor</name>
    <dbReference type="NCBI Taxonomy" id="486041"/>
    <lineage>
        <taxon>Eukaryota</taxon>
        <taxon>Fungi</taxon>
        <taxon>Dikarya</taxon>
        <taxon>Basidiomycota</taxon>
        <taxon>Agaricomycotina</taxon>
        <taxon>Agaricomycetes</taxon>
        <taxon>Agaricomycetidae</taxon>
        <taxon>Agaricales</taxon>
        <taxon>Agaricineae</taxon>
        <taxon>Hydnangiaceae</taxon>
        <taxon>Laccaria</taxon>
    </lineage>
</organism>
<reference evidence="2 3" key="1">
    <citation type="journal article" date="2008" name="Nature">
        <title>The genome of Laccaria bicolor provides insights into mycorrhizal symbiosis.</title>
        <authorList>
            <person name="Martin F."/>
            <person name="Aerts A."/>
            <person name="Ahren D."/>
            <person name="Brun A."/>
            <person name="Danchin E.G.J."/>
            <person name="Duchaussoy F."/>
            <person name="Gibon J."/>
            <person name="Kohler A."/>
            <person name="Lindquist E."/>
            <person name="Pereda V."/>
            <person name="Salamov A."/>
            <person name="Shapiro H.J."/>
            <person name="Wuyts J."/>
            <person name="Blaudez D."/>
            <person name="Buee M."/>
            <person name="Brokstein P."/>
            <person name="Canbaeck B."/>
            <person name="Cohen D."/>
            <person name="Courty P.E."/>
            <person name="Coutinho P.M."/>
            <person name="Delaruelle C."/>
            <person name="Detter J.C."/>
            <person name="Deveau A."/>
            <person name="DiFazio S."/>
            <person name="Duplessis S."/>
            <person name="Fraissinet-Tachet L."/>
            <person name="Lucic E."/>
            <person name="Frey-Klett P."/>
            <person name="Fourrey C."/>
            <person name="Feussner I."/>
            <person name="Gay G."/>
            <person name="Grimwood J."/>
            <person name="Hoegger P.J."/>
            <person name="Jain P."/>
            <person name="Kilaru S."/>
            <person name="Labbe J."/>
            <person name="Lin Y.C."/>
            <person name="Legue V."/>
            <person name="Le Tacon F."/>
            <person name="Marmeisse R."/>
            <person name="Melayah D."/>
            <person name="Montanini B."/>
            <person name="Muratet M."/>
            <person name="Nehls U."/>
            <person name="Niculita-Hirzel H."/>
            <person name="Oudot-Le Secq M.P."/>
            <person name="Peter M."/>
            <person name="Quesneville H."/>
            <person name="Rajashekar B."/>
            <person name="Reich M."/>
            <person name="Rouhier N."/>
            <person name="Schmutz J."/>
            <person name="Yin T."/>
            <person name="Chalot M."/>
            <person name="Henrissat B."/>
            <person name="Kuees U."/>
            <person name="Lucas S."/>
            <person name="Van de Peer Y."/>
            <person name="Podila G.K."/>
            <person name="Polle A."/>
            <person name="Pukkila P.J."/>
            <person name="Richardson P.M."/>
            <person name="Rouze P."/>
            <person name="Sanders I.R."/>
            <person name="Stajich J.E."/>
            <person name="Tunlid A."/>
            <person name="Tuskan G."/>
            <person name="Grigoriev I.V."/>
        </authorList>
    </citation>
    <scope>NUCLEOTIDE SEQUENCE [LARGE SCALE GENOMIC DNA]</scope>
    <source>
        <strain evidence="3">S238N-H82 / ATCC MYA-4686</strain>
    </source>
</reference>
<protein>
    <submittedName>
        <fullName evidence="2">Predicted protein</fullName>
    </submittedName>
</protein>
<sequence>MLQTFLTTFRWANSLFKLRVQERSWRCNKCVWNQYEDEKAGSPEEQYIRTVTTLANKAHVIVTLNSCLASFVLSARWIMVDTTFKAVHGTTNEFKVVIWVNSLDKLMSCCQSGLDECACNYWETTEFQDIFEAFTTSSTDKNLQNWWAHKLSYPWLLPSLSHHLSLMKHAHWDLAPSNTNPIEGSHANDNQIRGMNHSLLEAILLAKAVDSEEARILQASQSSGILENPHNSLEKRFTSQAARKAKACANKAESSKAAALCAKIQELENELKDLSPSPRKSQLTTSAKQHTYGSQPRRAALTPVQKCLSRPYSLDGFPQPDSDDDFANLSIPIRRSLFDIAAENLKAHDDLPLSDFDYDEAMRSDVMDAIFEVLTKDSQPVEVDSTGHTFTCDLVESCVMSPRNLIIPSTVWTFKLFPPLFEPALRLDNGLYPMLCCVHQIFVFASGTYSPGTEVHPLLSHYTPRSANSLPAGQCFGFRWLNGEKRRWLGVGDSMGDGVFKGSVQSGFLPRKRATVDRNRSRTDPDIEGTEPNHLGPVFCGP</sequence>
<evidence type="ECO:0000256" key="1">
    <source>
        <dbReference type="SAM" id="MobiDB-lite"/>
    </source>
</evidence>
<proteinExistence type="predicted"/>
<gene>
    <name evidence="2" type="ORF">LACBIDRAFT_326552</name>
</gene>
<dbReference type="Proteomes" id="UP000001194">
    <property type="component" value="Unassembled WGS sequence"/>
</dbReference>
<feature type="region of interest" description="Disordered" evidence="1">
    <location>
        <begin position="272"/>
        <end position="300"/>
    </location>
</feature>
<evidence type="ECO:0000313" key="3">
    <source>
        <dbReference type="Proteomes" id="UP000001194"/>
    </source>
</evidence>
<feature type="region of interest" description="Disordered" evidence="1">
    <location>
        <begin position="514"/>
        <end position="542"/>
    </location>
</feature>
<dbReference type="KEGG" id="lbc:LACBIDRAFT_326552"/>
<dbReference type="HOGENOM" id="CLU_502534_0_0_1"/>